<evidence type="ECO:0000256" key="1">
    <source>
        <dbReference type="SAM" id="MobiDB-lite"/>
    </source>
</evidence>
<evidence type="ECO:0000256" key="2">
    <source>
        <dbReference type="SAM" id="Phobius"/>
    </source>
</evidence>
<sequence>MYLFTHSLTHSLTLDRYTPSHILFFAPLFSSPLIFSLLFFSTLFFDVVVGRIEMRHDTETQKHRKKERRKEKTSLWSHAHTKKERTADDFLLLCCISSD</sequence>
<feature type="compositionally biased region" description="Basic residues" evidence="1">
    <location>
        <begin position="62"/>
        <end position="71"/>
    </location>
</feature>
<keyword evidence="4" id="KW-1185">Reference proteome</keyword>
<name>A0A6G1KDM1_9PLEO</name>
<keyword evidence="2" id="KW-0472">Membrane</keyword>
<keyword evidence="2" id="KW-1133">Transmembrane helix</keyword>
<protein>
    <submittedName>
        <fullName evidence="3">Uncharacterized protein</fullName>
    </submittedName>
</protein>
<feature type="region of interest" description="Disordered" evidence="1">
    <location>
        <begin position="58"/>
        <end position="78"/>
    </location>
</feature>
<gene>
    <name evidence="3" type="ORF">K504DRAFT_265924</name>
</gene>
<proteinExistence type="predicted"/>
<feature type="transmembrane region" description="Helical" evidence="2">
    <location>
        <begin position="20"/>
        <end position="45"/>
    </location>
</feature>
<dbReference type="EMBL" id="MU005769">
    <property type="protein sequence ID" value="KAF2710572.1"/>
    <property type="molecule type" value="Genomic_DNA"/>
</dbReference>
<reference evidence="3" key="1">
    <citation type="journal article" date="2020" name="Stud. Mycol.">
        <title>101 Dothideomycetes genomes: a test case for predicting lifestyles and emergence of pathogens.</title>
        <authorList>
            <person name="Haridas S."/>
            <person name="Albert R."/>
            <person name="Binder M."/>
            <person name="Bloem J."/>
            <person name="Labutti K."/>
            <person name="Salamov A."/>
            <person name="Andreopoulos B."/>
            <person name="Baker S."/>
            <person name="Barry K."/>
            <person name="Bills G."/>
            <person name="Bluhm B."/>
            <person name="Cannon C."/>
            <person name="Castanera R."/>
            <person name="Culley D."/>
            <person name="Daum C."/>
            <person name="Ezra D."/>
            <person name="Gonzalez J."/>
            <person name="Henrissat B."/>
            <person name="Kuo A."/>
            <person name="Liang C."/>
            <person name="Lipzen A."/>
            <person name="Lutzoni F."/>
            <person name="Magnuson J."/>
            <person name="Mondo S."/>
            <person name="Nolan M."/>
            <person name="Ohm R."/>
            <person name="Pangilinan J."/>
            <person name="Park H.-J."/>
            <person name="Ramirez L."/>
            <person name="Alfaro M."/>
            <person name="Sun H."/>
            <person name="Tritt A."/>
            <person name="Yoshinaga Y."/>
            <person name="Zwiers L.-H."/>
            <person name="Turgeon B."/>
            <person name="Goodwin S."/>
            <person name="Spatafora J."/>
            <person name="Crous P."/>
            <person name="Grigoriev I."/>
        </authorList>
    </citation>
    <scope>NUCLEOTIDE SEQUENCE</scope>
    <source>
        <strain evidence="3">CBS 279.74</strain>
    </source>
</reference>
<evidence type="ECO:0000313" key="4">
    <source>
        <dbReference type="Proteomes" id="UP000799428"/>
    </source>
</evidence>
<keyword evidence="2" id="KW-0812">Transmembrane</keyword>
<dbReference type="Proteomes" id="UP000799428">
    <property type="component" value="Unassembled WGS sequence"/>
</dbReference>
<organism evidence="3 4">
    <name type="scientific">Pleomassaria siparia CBS 279.74</name>
    <dbReference type="NCBI Taxonomy" id="1314801"/>
    <lineage>
        <taxon>Eukaryota</taxon>
        <taxon>Fungi</taxon>
        <taxon>Dikarya</taxon>
        <taxon>Ascomycota</taxon>
        <taxon>Pezizomycotina</taxon>
        <taxon>Dothideomycetes</taxon>
        <taxon>Pleosporomycetidae</taxon>
        <taxon>Pleosporales</taxon>
        <taxon>Pleomassariaceae</taxon>
        <taxon>Pleomassaria</taxon>
    </lineage>
</organism>
<dbReference type="AlphaFoldDB" id="A0A6G1KDM1"/>
<evidence type="ECO:0000313" key="3">
    <source>
        <dbReference type="EMBL" id="KAF2710572.1"/>
    </source>
</evidence>
<accession>A0A6G1KDM1</accession>